<feature type="signal peptide" evidence="5">
    <location>
        <begin position="1"/>
        <end position="23"/>
    </location>
</feature>
<dbReference type="EMBL" id="RSEB01000005">
    <property type="protein sequence ID" value="RRR97334.1"/>
    <property type="molecule type" value="Genomic_DNA"/>
</dbReference>
<dbReference type="GO" id="GO:0003847">
    <property type="term" value="F:1-alkyl-2-acetylglycerophosphocholine esterase activity"/>
    <property type="evidence" value="ECO:0007669"/>
    <property type="project" value="TreeGrafter"/>
</dbReference>
<feature type="region of interest" description="Disordered" evidence="4">
    <location>
        <begin position="350"/>
        <end position="370"/>
    </location>
</feature>
<dbReference type="InterPro" id="IPR041127">
    <property type="entry name" value="PET_hydrolase/cutinase-like"/>
</dbReference>
<organism evidence="7 8">
    <name type="scientific">Glycomyces terrestris</name>
    <dbReference type="NCBI Taxonomy" id="2493553"/>
    <lineage>
        <taxon>Bacteria</taxon>
        <taxon>Bacillati</taxon>
        <taxon>Actinomycetota</taxon>
        <taxon>Actinomycetes</taxon>
        <taxon>Glycomycetales</taxon>
        <taxon>Glycomycetaceae</taxon>
        <taxon>Glycomyces</taxon>
    </lineage>
</organism>
<protein>
    <submittedName>
        <fullName evidence="7">Alpha/beta hydrolase</fullName>
    </submittedName>
</protein>
<dbReference type="GO" id="GO:0016042">
    <property type="term" value="P:lipid catabolic process"/>
    <property type="evidence" value="ECO:0007669"/>
    <property type="project" value="UniProtKB-KW"/>
</dbReference>
<proteinExistence type="predicted"/>
<feature type="chain" id="PRO_5038536572" evidence="5">
    <location>
        <begin position="24"/>
        <end position="370"/>
    </location>
</feature>
<dbReference type="OrthoDB" id="569821at2"/>
<keyword evidence="2" id="KW-0442">Lipid degradation</keyword>
<evidence type="ECO:0000256" key="4">
    <source>
        <dbReference type="SAM" id="MobiDB-lite"/>
    </source>
</evidence>
<evidence type="ECO:0000259" key="6">
    <source>
        <dbReference type="Pfam" id="PF12740"/>
    </source>
</evidence>
<dbReference type="PANTHER" id="PTHR10272">
    <property type="entry name" value="PLATELET-ACTIVATING FACTOR ACETYLHYDROLASE"/>
    <property type="match status" value="1"/>
</dbReference>
<keyword evidence="8" id="KW-1185">Reference proteome</keyword>
<evidence type="ECO:0000256" key="3">
    <source>
        <dbReference type="ARBA" id="ARBA00023098"/>
    </source>
</evidence>
<accession>A0A426UTJ8</accession>
<keyword evidence="1 7" id="KW-0378">Hydrolase</keyword>
<dbReference type="SUPFAM" id="SSF53474">
    <property type="entry name" value="alpha/beta-Hydrolases"/>
    <property type="match status" value="1"/>
</dbReference>
<dbReference type="AlphaFoldDB" id="A0A426UTJ8"/>
<evidence type="ECO:0000313" key="7">
    <source>
        <dbReference type="EMBL" id="RRR97334.1"/>
    </source>
</evidence>
<dbReference type="Gene3D" id="3.40.50.1820">
    <property type="entry name" value="alpha/beta hydrolase"/>
    <property type="match status" value="1"/>
</dbReference>
<dbReference type="PANTHER" id="PTHR10272:SF0">
    <property type="entry name" value="PLATELET-ACTIVATING FACTOR ACETYLHYDROLASE"/>
    <property type="match status" value="1"/>
</dbReference>
<dbReference type="PROSITE" id="PS51318">
    <property type="entry name" value="TAT"/>
    <property type="match status" value="1"/>
</dbReference>
<sequence length="370" mass="39368">MQRSTRRALVGAAAAVVAAGVGAAGLTAAGAEEPAPAAPYALPEPTGGHTVGTEVLHLVDEDRADPWFPDEDRQLMVTMWFPTDDSGETAPYMTAEESALFIDQLGDPAPSDYFATVETNSVAGADPIRGKLPLVVLSPGWSFPRATLTGLAEELASHGYAVAAVGHNYESPLSLPGETNPCLACELDPDGPTVAATRADDLSFVVDELTARGSEWRRHIDRGDIMAGGHSMGGASAHVAVQEDERFDAGFNLDGSMHDEVAPVDVPFLLLGNAENAVPGADDSWTSAWAQMNDWKRWIRVEQTTHSSFTDLAPLAKDLGIPLQEMDGERALDLTRAYVLAFADQELRGDDAPLLDGPSTDWPEAVFHNP</sequence>
<keyword evidence="3" id="KW-0443">Lipid metabolism</keyword>
<dbReference type="InterPro" id="IPR006311">
    <property type="entry name" value="TAT_signal"/>
</dbReference>
<comment type="caution">
    <text evidence="7">The sequence shown here is derived from an EMBL/GenBank/DDBJ whole genome shotgun (WGS) entry which is preliminary data.</text>
</comment>
<reference evidence="7 8" key="1">
    <citation type="submission" date="2018-12" db="EMBL/GenBank/DDBJ databases">
        <title>Glycomyces sp. YIM 121974 draft genome.</title>
        <authorList>
            <person name="Li Q."/>
        </authorList>
    </citation>
    <scope>NUCLEOTIDE SEQUENCE [LARGE SCALE GENOMIC DNA]</scope>
    <source>
        <strain evidence="7 8">YIM 121974</strain>
    </source>
</reference>
<dbReference type="InterPro" id="IPR029058">
    <property type="entry name" value="AB_hydrolase_fold"/>
</dbReference>
<feature type="domain" description="PET hydrolase/cutinase-like" evidence="6">
    <location>
        <begin position="130"/>
        <end position="309"/>
    </location>
</feature>
<evidence type="ECO:0000313" key="8">
    <source>
        <dbReference type="Proteomes" id="UP000277256"/>
    </source>
</evidence>
<evidence type="ECO:0000256" key="1">
    <source>
        <dbReference type="ARBA" id="ARBA00022801"/>
    </source>
</evidence>
<gene>
    <name evidence="7" type="ORF">EIW28_18150</name>
</gene>
<evidence type="ECO:0000256" key="5">
    <source>
        <dbReference type="SAM" id="SignalP"/>
    </source>
</evidence>
<dbReference type="Proteomes" id="UP000277256">
    <property type="component" value="Unassembled WGS sequence"/>
</dbReference>
<dbReference type="Pfam" id="PF12740">
    <property type="entry name" value="PETase"/>
    <property type="match status" value="1"/>
</dbReference>
<evidence type="ECO:0000256" key="2">
    <source>
        <dbReference type="ARBA" id="ARBA00022963"/>
    </source>
</evidence>
<name>A0A426UTJ8_9ACTN</name>
<keyword evidence="5" id="KW-0732">Signal</keyword>
<dbReference type="RefSeq" id="WP_125249142.1">
    <property type="nucleotide sequence ID" value="NZ_RSEB01000005.1"/>
</dbReference>